<dbReference type="Pfam" id="PF12874">
    <property type="entry name" value="zf-met"/>
    <property type="match status" value="1"/>
</dbReference>
<organism evidence="10 11">
    <name type="scientific">Anopheles merus</name>
    <name type="common">Mosquito</name>
    <dbReference type="NCBI Taxonomy" id="30066"/>
    <lineage>
        <taxon>Eukaryota</taxon>
        <taxon>Metazoa</taxon>
        <taxon>Ecdysozoa</taxon>
        <taxon>Arthropoda</taxon>
        <taxon>Hexapoda</taxon>
        <taxon>Insecta</taxon>
        <taxon>Pterygota</taxon>
        <taxon>Neoptera</taxon>
        <taxon>Endopterygota</taxon>
        <taxon>Diptera</taxon>
        <taxon>Nematocera</taxon>
        <taxon>Culicoidea</taxon>
        <taxon>Culicidae</taxon>
        <taxon>Anophelinae</taxon>
        <taxon>Anopheles</taxon>
    </lineage>
</organism>
<dbReference type="AlphaFoldDB" id="A0A182UMT3"/>
<dbReference type="VEuPathDB" id="VectorBase:AMEM000561"/>
<protein>
    <recommendedName>
        <fullName evidence="9">C2H2-type domain-containing protein</fullName>
    </recommendedName>
</protein>
<feature type="region of interest" description="Disordered" evidence="8">
    <location>
        <begin position="35"/>
        <end position="56"/>
    </location>
</feature>
<dbReference type="PROSITE" id="PS50157">
    <property type="entry name" value="ZINC_FINGER_C2H2_2"/>
    <property type="match status" value="6"/>
</dbReference>
<reference evidence="10" key="1">
    <citation type="submission" date="2020-05" db="UniProtKB">
        <authorList>
            <consortium name="EnsemblMetazoa"/>
        </authorList>
    </citation>
    <scope>IDENTIFICATION</scope>
    <source>
        <strain evidence="10">MAF</strain>
    </source>
</reference>
<dbReference type="FunFam" id="3.30.160.60:FF:000218">
    <property type="entry name" value="Zinc finger protein 10"/>
    <property type="match status" value="1"/>
</dbReference>
<dbReference type="STRING" id="30066.A0A182UMT3"/>
<evidence type="ECO:0000256" key="3">
    <source>
        <dbReference type="ARBA" id="ARBA00022737"/>
    </source>
</evidence>
<name>A0A182UMT3_ANOME</name>
<dbReference type="SUPFAM" id="SSF57667">
    <property type="entry name" value="beta-beta-alpha zinc fingers"/>
    <property type="match status" value="3"/>
</dbReference>
<dbReference type="Pfam" id="PF00096">
    <property type="entry name" value="zf-C2H2"/>
    <property type="match status" value="3"/>
</dbReference>
<keyword evidence="5" id="KW-0862">Zinc</keyword>
<proteinExistence type="predicted"/>
<feature type="domain" description="C2H2-type" evidence="9">
    <location>
        <begin position="492"/>
        <end position="519"/>
    </location>
</feature>
<evidence type="ECO:0000256" key="7">
    <source>
        <dbReference type="PROSITE-ProRule" id="PRU00042"/>
    </source>
</evidence>
<evidence type="ECO:0000256" key="6">
    <source>
        <dbReference type="ARBA" id="ARBA00023242"/>
    </source>
</evidence>
<evidence type="ECO:0000256" key="1">
    <source>
        <dbReference type="ARBA" id="ARBA00004123"/>
    </source>
</evidence>
<feature type="domain" description="C2H2-type" evidence="9">
    <location>
        <begin position="520"/>
        <end position="547"/>
    </location>
</feature>
<comment type="subcellular location">
    <subcellularLocation>
        <location evidence="1">Nucleus</location>
    </subcellularLocation>
</comment>
<dbReference type="PROSITE" id="PS00028">
    <property type="entry name" value="ZINC_FINGER_C2H2_1"/>
    <property type="match status" value="7"/>
</dbReference>
<evidence type="ECO:0000313" key="10">
    <source>
        <dbReference type="EnsemblMetazoa" id="AMEM000561-PA"/>
    </source>
</evidence>
<dbReference type="SMART" id="SM00355">
    <property type="entry name" value="ZnF_C2H2"/>
    <property type="match status" value="10"/>
</dbReference>
<evidence type="ECO:0000256" key="8">
    <source>
        <dbReference type="SAM" id="MobiDB-lite"/>
    </source>
</evidence>
<sequence>MAKKSSKLMYEIFTVEPPPKPAVVESKATTNIKHAQVQTEAVAEPIPPQDTDSSLPKAAKCNEMGTQVELEHFLPSTAESGCQTDEQMEMENIIICSASSGSIKVDDETTTPTVLGEEDESSSREHEILNENSIDNTLIHFGDDENEYEMILLGDEPDEAENFTLHSLESDEKKQIILHTSSTSSSPHRESKIINHRNLLPKQLTNDRQKRSSRSVKSEHCGYCNLTGRPALLAQHFQVHKETLELCLESTDYYRCSECFMVFISQTHFVDHVCHPVLPTEEVLYHSDLQTHEEFYRNGIVLCMPRLKTIKKIGNRYQCGRCMKYTTNSFETMRQHCLTHEAEDEKIDDIDVVWKSNLLNVMHVCGVCKGHFPDATYIRQHLYFHQDSYICVYDCGMIFVSFLRMTRHFERKHLMQEEGELTEPDAGQQQEPEVDYPCKLCGKLLTSEESLKNHLKYHVRPRKYVCMECKKSFSQRSDLNNHLRIHTDERPYACKLCDKKFRTNSHLRDHMFTHEEVNKFECDVCHKMFKAKRILAEHARLHSGKKPYQCKQCSKSFVRKQHLIVHQKTHDKAEGAGSTTKEGDKTAKKVSFTTERMLLPSCISVNASLIFSSSIVCVINSSTFSSFCKYELTSFGTLSTLFQPPKAVPFQVRPVTSWNGRVEISVPASATPTITDTPHPRVQDSRAARIVFTLPTHSNV</sequence>
<feature type="region of interest" description="Disordered" evidence="8">
    <location>
        <begin position="568"/>
        <end position="587"/>
    </location>
</feature>
<dbReference type="PANTHER" id="PTHR24394:SF29">
    <property type="entry name" value="MYONEURIN"/>
    <property type="match status" value="1"/>
</dbReference>
<feature type="domain" description="C2H2-type" evidence="9">
    <location>
        <begin position="389"/>
        <end position="418"/>
    </location>
</feature>
<accession>A0A182UMT3</accession>
<dbReference type="Proteomes" id="UP000075903">
    <property type="component" value="Unassembled WGS sequence"/>
</dbReference>
<evidence type="ECO:0000256" key="4">
    <source>
        <dbReference type="ARBA" id="ARBA00022771"/>
    </source>
</evidence>
<dbReference type="InterPro" id="IPR013087">
    <property type="entry name" value="Znf_C2H2_type"/>
</dbReference>
<evidence type="ECO:0000256" key="5">
    <source>
        <dbReference type="ARBA" id="ARBA00022833"/>
    </source>
</evidence>
<keyword evidence="6" id="KW-0539">Nucleus</keyword>
<evidence type="ECO:0000259" key="9">
    <source>
        <dbReference type="PROSITE" id="PS50157"/>
    </source>
</evidence>
<feature type="region of interest" description="Disordered" evidence="8">
    <location>
        <begin position="104"/>
        <end position="126"/>
    </location>
</feature>
<keyword evidence="4 7" id="KW-0863">Zinc-finger</keyword>
<keyword evidence="11" id="KW-1185">Reference proteome</keyword>
<dbReference type="FunFam" id="3.30.160.60:FF:000340">
    <property type="entry name" value="zinc finger protein 473 isoform X1"/>
    <property type="match status" value="1"/>
</dbReference>
<dbReference type="GO" id="GO:0000981">
    <property type="term" value="F:DNA-binding transcription factor activity, RNA polymerase II-specific"/>
    <property type="evidence" value="ECO:0007669"/>
    <property type="project" value="TreeGrafter"/>
</dbReference>
<evidence type="ECO:0000313" key="11">
    <source>
        <dbReference type="Proteomes" id="UP000075903"/>
    </source>
</evidence>
<feature type="domain" description="C2H2-type" evidence="9">
    <location>
        <begin position="436"/>
        <end position="463"/>
    </location>
</feature>
<dbReference type="InterPro" id="IPR036236">
    <property type="entry name" value="Znf_C2H2_sf"/>
</dbReference>
<evidence type="ECO:0000256" key="2">
    <source>
        <dbReference type="ARBA" id="ARBA00022723"/>
    </source>
</evidence>
<keyword evidence="3" id="KW-0677">Repeat</keyword>
<feature type="domain" description="C2H2-type" evidence="9">
    <location>
        <begin position="548"/>
        <end position="575"/>
    </location>
</feature>
<dbReference type="FunFam" id="3.30.160.60:FF:000624">
    <property type="entry name" value="zinc finger protein 697"/>
    <property type="match status" value="1"/>
</dbReference>
<dbReference type="GO" id="GO:0005634">
    <property type="term" value="C:nucleus"/>
    <property type="evidence" value="ECO:0007669"/>
    <property type="project" value="UniProtKB-SubCell"/>
</dbReference>
<keyword evidence="2" id="KW-0479">Metal-binding</keyword>
<dbReference type="Gene3D" id="3.30.160.60">
    <property type="entry name" value="Classic Zinc Finger"/>
    <property type="match status" value="5"/>
</dbReference>
<feature type="domain" description="C2H2-type" evidence="9">
    <location>
        <begin position="464"/>
        <end position="491"/>
    </location>
</feature>
<dbReference type="EnsemblMetazoa" id="AMEM000561-RA">
    <property type="protein sequence ID" value="AMEM000561-PA"/>
    <property type="gene ID" value="AMEM000561"/>
</dbReference>
<dbReference type="PANTHER" id="PTHR24394">
    <property type="entry name" value="ZINC FINGER PROTEIN"/>
    <property type="match status" value="1"/>
</dbReference>
<dbReference type="VEuPathDB" id="VectorBase:AMEM21_009608"/>
<dbReference type="GO" id="GO:0008270">
    <property type="term" value="F:zinc ion binding"/>
    <property type="evidence" value="ECO:0007669"/>
    <property type="project" value="UniProtKB-KW"/>
</dbReference>